<feature type="transmembrane region" description="Helical" evidence="7">
    <location>
        <begin position="352"/>
        <end position="371"/>
    </location>
</feature>
<evidence type="ECO:0000256" key="1">
    <source>
        <dbReference type="ARBA" id="ARBA00004651"/>
    </source>
</evidence>
<evidence type="ECO:0000256" key="6">
    <source>
        <dbReference type="ARBA" id="ARBA00023136"/>
    </source>
</evidence>
<organism evidence="8 9">
    <name type="scientific">Microbacterium halimionae</name>
    <dbReference type="NCBI Taxonomy" id="1526413"/>
    <lineage>
        <taxon>Bacteria</taxon>
        <taxon>Bacillati</taxon>
        <taxon>Actinomycetota</taxon>
        <taxon>Actinomycetes</taxon>
        <taxon>Micrococcales</taxon>
        <taxon>Microbacteriaceae</taxon>
        <taxon>Microbacterium</taxon>
    </lineage>
</organism>
<keyword evidence="9" id="KW-1185">Reference proteome</keyword>
<accession>A0A7W3JPN6</accession>
<evidence type="ECO:0000256" key="3">
    <source>
        <dbReference type="ARBA" id="ARBA00022475"/>
    </source>
</evidence>
<dbReference type="PANTHER" id="PTHR30250:SF10">
    <property type="entry name" value="LIPOPOLYSACCHARIDE BIOSYNTHESIS PROTEIN WZXC"/>
    <property type="match status" value="1"/>
</dbReference>
<feature type="transmembrane region" description="Helical" evidence="7">
    <location>
        <begin position="114"/>
        <end position="137"/>
    </location>
</feature>
<keyword evidence="6 7" id="KW-0472">Membrane</keyword>
<reference evidence="8 9" key="1">
    <citation type="submission" date="2020-07" db="EMBL/GenBank/DDBJ databases">
        <title>Sequencing the genomes of 1000 actinobacteria strains.</title>
        <authorList>
            <person name="Klenk H.-P."/>
        </authorList>
    </citation>
    <scope>NUCLEOTIDE SEQUENCE [LARGE SCALE GENOMIC DNA]</scope>
    <source>
        <strain evidence="8 9">DSM 27576</strain>
    </source>
</reference>
<evidence type="ECO:0000256" key="2">
    <source>
        <dbReference type="ARBA" id="ARBA00007430"/>
    </source>
</evidence>
<feature type="transmembrane region" description="Helical" evidence="7">
    <location>
        <begin position="12"/>
        <end position="32"/>
    </location>
</feature>
<dbReference type="InterPro" id="IPR050833">
    <property type="entry name" value="Poly_Biosynth_Transport"/>
</dbReference>
<comment type="caution">
    <text evidence="8">The sequence shown here is derived from an EMBL/GenBank/DDBJ whole genome shotgun (WGS) entry which is preliminary data.</text>
</comment>
<dbReference type="EMBL" id="JACGWY010000002">
    <property type="protein sequence ID" value="MBA8816664.1"/>
    <property type="molecule type" value="Genomic_DNA"/>
</dbReference>
<keyword evidence="4 7" id="KW-0812">Transmembrane</keyword>
<protein>
    <submittedName>
        <fullName evidence="8">PST family polysaccharide transporter</fullName>
    </submittedName>
</protein>
<feature type="transmembrane region" description="Helical" evidence="7">
    <location>
        <begin position="52"/>
        <end position="74"/>
    </location>
</feature>
<evidence type="ECO:0000313" key="9">
    <source>
        <dbReference type="Proteomes" id="UP000526083"/>
    </source>
</evidence>
<dbReference type="RefSeq" id="WP_167046959.1">
    <property type="nucleotide sequence ID" value="NZ_JAAOZB010000001.1"/>
</dbReference>
<gene>
    <name evidence="8" type="ORF">FHX48_001737</name>
</gene>
<evidence type="ECO:0000256" key="5">
    <source>
        <dbReference type="ARBA" id="ARBA00022989"/>
    </source>
</evidence>
<keyword evidence="5 7" id="KW-1133">Transmembrane helix</keyword>
<keyword evidence="3" id="KW-1003">Cell membrane</keyword>
<dbReference type="AlphaFoldDB" id="A0A7W3JPN6"/>
<evidence type="ECO:0000256" key="4">
    <source>
        <dbReference type="ARBA" id="ARBA00022692"/>
    </source>
</evidence>
<evidence type="ECO:0000313" key="8">
    <source>
        <dbReference type="EMBL" id="MBA8816664.1"/>
    </source>
</evidence>
<feature type="transmembrane region" description="Helical" evidence="7">
    <location>
        <begin position="283"/>
        <end position="303"/>
    </location>
</feature>
<feature type="transmembrane region" description="Helical" evidence="7">
    <location>
        <begin position="309"/>
        <end position="332"/>
    </location>
</feature>
<name>A0A7W3JPN6_9MICO</name>
<proteinExistence type="inferred from homology"/>
<comment type="subcellular location">
    <subcellularLocation>
        <location evidence="1">Cell membrane</location>
        <topology evidence="1">Multi-pass membrane protein</topology>
    </subcellularLocation>
</comment>
<comment type="similarity">
    <text evidence="2">Belongs to the polysaccharide synthase family.</text>
</comment>
<feature type="transmembrane region" description="Helical" evidence="7">
    <location>
        <begin position="377"/>
        <end position="395"/>
    </location>
</feature>
<dbReference type="Proteomes" id="UP000526083">
    <property type="component" value="Unassembled WGS sequence"/>
</dbReference>
<feature type="transmembrane region" description="Helical" evidence="7">
    <location>
        <begin position="149"/>
        <end position="168"/>
    </location>
</feature>
<sequence length="417" mass="43013">MSASPLVKRMLGFTMLPAIAAVSPLLVLPIVSRTAGPEGWASAIAGESVGTFAAIAIAYGWTTIGPALVAIAPNDPARGRLYRDALVVRVLIATVALPLMVLVCMLIASPGFEALAALMGVQGALIALSFTWFAVGLGDPSAIAFYDAIPRLLVAAGAAFAITAGGFVELYPTVGIVVTLCGTGLYTIRVLRRFPGAWPRLSDIPSLFRRGAPVALNDAALGAYSAVPTPLVNVTSPGIAAAGFASADKMLKLGQFLPLTLANALQSWTAEVTGIARAHRIRIALSAHAAFGVAGWVVLATAGPWASEVLFGAEAAATFAVVIPLGFAFALYSLRTSMTRHLLFPTGAARTVMAATLIGTVVGVPAMLLFAAWFGPVGAAFGYAMTELIATVLLFRRCKRALKTIAHLREGDSAAAA</sequence>
<dbReference type="GO" id="GO:0005886">
    <property type="term" value="C:plasma membrane"/>
    <property type="evidence" value="ECO:0007669"/>
    <property type="project" value="UniProtKB-SubCell"/>
</dbReference>
<evidence type="ECO:0000256" key="7">
    <source>
        <dbReference type="SAM" id="Phobius"/>
    </source>
</evidence>
<feature type="transmembrane region" description="Helical" evidence="7">
    <location>
        <begin position="86"/>
        <end position="108"/>
    </location>
</feature>
<dbReference type="PANTHER" id="PTHR30250">
    <property type="entry name" value="PST FAMILY PREDICTED COLANIC ACID TRANSPORTER"/>
    <property type="match status" value="1"/>
</dbReference>